<evidence type="ECO:0000313" key="12">
    <source>
        <dbReference type="EMBL" id="SFS50738.1"/>
    </source>
</evidence>
<keyword evidence="5 10" id="KW-0145">Chemotaxis</keyword>
<dbReference type="GO" id="GO:0006935">
    <property type="term" value="P:chemotaxis"/>
    <property type="evidence" value="ECO:0007669"/>
    <property type="project" value="UniProtKB-KW"/>
</dbReference>
<dbReference type="Proteomes" id="UP000199139">
    <property type="component" value="Unassembled WGS sequence"/>
</dbReference>
<comment type="similarity">
    <text evidence="3 10">Belongs to the FliL family.</text>
</comment>
<proteinExistence type="inferred from homology"/>
<dbReference type="OrthoDB" id="2381796at2"/>
<evidence type="ECO:0000256" key="6">
    <source>
        <dbReference type="ARBA" id="ARBA00022692"/>
    </source>
</evidence>
<dbReference type="InterPro" id="IPR005503">
    <property type="entry name" value="FliL"/>
</dbReference>
<keyword evidence="12" id="KW-0969">Cilium</keyword>
<accession>A0A1I6QEM8</accession>
<keyword evidence="7 10" id="KW-0283">Flagellar rotation</keyword>
<keyword evidence="14" id="KW-1185">Reference proteome</keyword>
<dbReference type="RefSeq" id="WP_089853028.1">
    <property type="nucleotide sequence ID" value="NZ_BJWJ01000003.1"/>
</dbReference>
<evidence type="ECO:0000256" key="2">
    <source>
        <dbReference type="ARBA" id="ARBA00004162"/>
    </source>
</evidence>
<dbReference type="Pfam" id="PF03748">
    <property type="entry name" value="FliL"/>
    <property type="match status" value="1"/>
</dbReference>
<evidence type="ECO:0000256" key="1">
    <source>
        <dbReference type="ARBA" id="ARBA00002254"/>
    </source>
</evidence>
<organism evidence="12 13">
    <name type="scientific">Halolactibacillus miurensis</name>
    <dbReference type="NCBI Taxonomy" id="306541"/>
    <lineage>
        <taxon>Bacteria</taxon>
        <taxon>Bacillati</taxon>
        <taxon>Bacillota</taxon>
        <taxon>Bacilli</taxon>
        <taxon>Bacillales</taxon>
        <taxon>Bacillaceae</taxon>
        <taxon>Halolactibacillus</taxon>
    </lineage>
</organism>
<sequence>MASKVFKNIIIGLVLVSILGMAAIIYILMNQDDPNRELTIDEQIQYSYTTESINIDLADNRYAQLQFNIITNNEDAKEEVEKRMFQFKNILIKQTVDLESSALQSDLSGFENRLKDEVNVLMEEGEVTDIYLINKIVQ</sequence>
<dbReference type="GO" id="GO:0071973">
    <property type="term" value="P:bacterial-type flagellum-dependent cell motility"/>
    <property type="evidence" value="ECO:0007669"/>
    <property type="project" value="InterPro"/>
</dbReference>
<feature type="transmembrane region" description="Helical" evidence="10">
    <location>
        <begin position="9"/>
        <end position="29"/>
    </location>
</feature>
<keyword evidence="12" id="KW-0966">Cell projection</keyword>
<evidence type="ECO:0000256" key="4">
    <source>
        <dbReference type="ARBA" id="ARBA00022475"/>
    </source>
</evidence>
<comment type="subcellular location">
    <subcellularLocation>
        <location evidence="2">Cell membrane</location>
        <topology evidence="2">Single-pass membrane protein</topology>
    </subcellularLocation>
</comment>
<keyword evidence="4 10" id="KW-1003">Cell membrane</keyword>
<evidence type="ECO:0000256" key="7">
    <source>
        <dbReference type="ARBA" id="ARBA00022779"/>
    </source>
</evidence>
<keyword evidence="6 10" id="KW-0812">Transmembrane</keyword>
<evidence type="ECO:0000313" key="11">
    <source>
        <dbReference type="EMBL" id="GEM03427.1"/>
    </source>
</evidence>
<evidence type="ECO:0000256" key="3">
    <source>
        <dbReference type="ARBA" id="ARBA00008281"/>
    </source>
</evidence>
<keyword evidence="12" id="KW-0282">Flagellum</keyword>
<evidence type="ECO:0000256" key="10">
    <source>
        <dbReference type="RuleBase" id="RU364125"/>
    </source>
</evidence>
<keyword evidence="9 10" id="KW-0472">Membrane</keyword>
<reference evidence="12 13" key="1">
    <citation type="submission" date="2016-10" db="EMBL/GenBank/DDBJ databases">
        <authorList>
            <person name="de Groot N.N."/>
        </authorList>
    </citation>
    <scope>NUCLEOTIDE SEQUENCE [LARGE SCALE GENOMIC DNA]</scope>
    <source>
        <strain evidence="12 13">DSM 17074</strain>
    </source>
</reference>
<dbReference type="Proteomes" id="UP000321773">
    <property type="component" value="Unassembled WGS sequence"/>
</dbReference>
<evidence type="ECO:0000256" key="9">
    <source>
        <dbReference type="ARBA" id="ARBA00023136"/>
    </source>
</evidence>
<dbReference type="GO" id="GO:0009425">
    <property type="term" value="C:bacterial-type flagellum basal body"/>
    <property type="evidence" value="ECO:0007669"/>
    <property type="project" value="InterPro"/>
</dbReference>
<dbReference type="EMBL" id="FPAI01000004">
    <property type="protein sequence ID" value="SFS50738.1"/>
    <property type="molecule type" value="Genomic_DNA"/>
</dbReference>
<dbReference type="AlphaFoldDB" id="A0A1I6QEM8"/>
<dbReference type="GO" id="GO:0005886">
    <property type="term" value="C:plasma membrane"/>
    <property type="evidence" value="ECO:0007669"/>
    <property type="project" value="UniProtKB-SubCell"/>
</dbReference>
<evidence type="ECO:0000256" key="8">
    <source>
        <dbReference type="ARBA" id="ARBA00022989"/>
    </source>
</evidence>
<evidence type="ECO:0000256" key="5">
    <source>
        <dbReference type="ARBA" id="ARBA00022500"/>
    </source>
</evidence>
<dbReference type="STRING" id="306541.SAMN05421668_10494"/>
<name>A0A1I6QEM8_9BACI</name>
<keyword evidence="8 10" id="KW-1133">Transmembrane helix</keyword>
<comment type="function">
    <text evidence="1 10">Controls the rotational direction of flagella during chemotaxis.</text>
</comment>
<evidence type="ECO:0000313" key="13">
    <source>
        <dbReference type="Proteomes" id="UP000199139"/>
    </source>
</evidence>
<gene>
    <name evidence="11" type="primary">fliL</name>
    <name evidence="11" type="ORF">HMI01_04150</name>
    <name evidence="12" type="ORF">SAMN05421668_10494</name>
</gene>
<protein>
    <recommendedName>
        <fullName evidence="10">Flagellar protein FliL</fullName>
    </recommendedName>
</protein>
<reference evidence="11 14" key="2">
    <citation type="submission" date="2019-07" db="EMBL/GenBank/DDBJ databases">
        <title>Whole genome shotgun sequence of Halolactibacillus miurensis NBRC 100873.</title>
        <authorList>
            <person name="Hosoyama A."/>
            <person name="Uohara A."/>
            <person name="Ohji S."/>
            <person name="Ichikawa N."/>
        </authorList>
    </citation>
    <scope>NUCLEOTIDE SEQUENCE [LARGE SCALE GENOMIC DNA]</scope>
    <source>
        <strain evidence="11 14">NBRC 100873</strain>
    </source>
</reference>
<evidence type="ECO:0000313" key="14">
    <source>
        <dbReference type="Proteomes" id="UP000321773"/>
    </source>
</evidence>
<dbReference type="EMBL" id="BJWJ01000003">
    <property type="protein sequence ID" value="GEM03427.1"/>
    <property type="molecule type" value="Genomic_DNA"/>
</dbReference>